<reference evidence="1" key="1">
    <citation type="submission" date="2018-01" db="EMBL/GenBank/DDBJ databases">
        <title>An insight into the sialome of Amazonian anophelines.</title>
        <authorList>
            <person name="Ribeiro J.M."/>
            <person name="Scarpassa V."/>
            <person name="Calvo E."/>
        </authorList>
    </citation>
    <scope>NUCLEOTIDE SEQUENCE</scope>
</reference>
<dbReference type="Pfam" id="PF10344">
    <property type="entry name" value="Hobbit"/>
    <property type="match status" value="1"/>
</dbReference>
<dbReference type="EMBL" id="GGFL01015207">
    <property type="protein sequence ID" value="MBW79385.1"/>
    <property type="molecule type" value="Transcribed_RNA"/>
</dbReference>
<accession>A0A2M4DPE2</accession>
<dbReference type="VEuPathDB" id="VectorBase:ADAR2_001563"/>
<protein>
    <submittedName>
        <fullName evidence="1">Putative secreted protein</fullName>
    </submittedName>
</protein>
<dbReference type="VEuPathDB" id="VectorBase:ADAC001761"/>
<sequence>MMLQILYVLVLSGLIYLALAWILPKVIGYGLRKLYKIEINVGRFAFPLSLRDVTVCKSGYSVQIDEISLQSSFVNSDVSKLLSINVRDLRINKDIKKSPVVTGGAGTVQPAADLRHPGKVRLVRHLPAMANRTIRAPLSRQRMAWPASRKYWIFERRRSRHASSSSPSLWRSILTISRWR</sequence>
<organism evidence="1">
    <name type="scientific">Anopheles darlingi</name>
    <name type="common">Mosquito</name>
    <dbReference type="NCBI Taxonomy" id="43151"/>
    <lineage>
        <taxon>Eukaryota</taxon>
        <taxon>Metazoa</taxon>
        <taxon>Ecdysozoa</taxon>
        <taxon>Arthropoda</taxon>
        <taxon>Hexapoda</taxon>
        <taxon>Insecta</taxon>
        <taxon>Pterygota</taxon>
        <taxon>Neoptera</taxon>
        <taxon>Endopterygota</taxon>
        <taxon>Diptera</taxon>
        <taxon>Nematocera</taxon>
        <taxon>Culicoidea</taxon>
        <taxon>Culicidae</taxon>
        <taxon>Anophelinae</taxon>
        <taxon>Anopheles</taxon>
    </lineage>
</organism>
<proteinExistence type="predicted"/>
<name>A0A2M4DPE2_ANODA</name>
<evidence type="ECO:0000313" key="1">
    <source>
        <dbReference type="EMBL" id="MBW79385.1"/>
    </source>
</evidence>
<dbReference type="InterPro" id="IPR045167">
    <property type="entry name" value="Hobbit"/>
</dbReference>
<dbReference type="AlphaFoldDB" id="A0A2M4DPE2"/>